<keyword evidence="10" id="KW-1185">Reference proteome</keyword>
<keyword evidence="4 6" id="KW-0072">Autophagy</keyword>
<dbReference type="Proteomes" id="UP000053558">
    <property type="component" value="Unassembled WGS sequence"/>
</dbReference>
<comment type="function">
    <text evidence="6">Autophagy-specific protein that functions in response to autophagy-inducing signals as a scaffold to recruit other ATG proteins to organize preautophagosomal structure (PAS) formation. Modulates the timing and magnitude of the autophagy response, such as the size of the sequestering vesicles. Plays particularly a role in pexophagy and nucleophagy.</text>
</comment>
<keyword evidence="3 6" id="KW-0963">Cytoplasm</keyword>
<reference evidence="10" key="1">
    <citation type="journal article" date="2012" name="Science">
        <title>The Paleozoic origin of enzymatic lignin decomposition reconstructed from 31 fungal genomes.</title>
        <authorList>
            <person name="Floudas D."/>
            <person name="Binder M."/>
            <person name="Riley R."/>
            <person name="Barry K."/>
            <person name="Blanchette R.A."/>
            <person name="Henrissat B."/>
            <person name="Martinez A.T."/>
            <person name="Otillar R."/>
            <person name="Spatafora J.W."/>
            <person name="Yadav J.S."/>
            <person name="Aerts A."/>
            <person name="Benoit I."/>
            <person name="Boyd A."/>
            <person name="Carlson A."/>
            <person name="Copeland A."/>
            <person name="Coutinho P.M."/>
            <person name="de Vries R.P."/>
            <person name="Ferreira P."/>
            <person name="Findley K."/>
            <person name="Foster B."/>
            <person name="Gaskell J."/>
            <person name="Glotzer D."/>
            <person name="Gorecki P."/>
            <person name="Heitman J."/>
            <person name="Hesse C."/>
            <person name="Hori C."/>
            <person name="Igarashi K."/>
            <person name="Jurgens J.A."/>
            <person name="Kallen N."/>
            <person name="Kersten P."/>
            <person name="Kohler A."/>
            <person name="Kuees U."/>
            <person name="Kumar T.K.A."/>
            <person name="Kuo A."/>
            <person name="LaButti K."/>
            <person name="Larrondo L.F."/>
            <person name="Lindquist E."/>
            <person name="Ling A."/>
            <person name="Lombard V."/>
            <person name="Lucas S."/>
            <person name="Lundell T."/>
            <person name="Martin R."/>
            <person name="McLaughlin D.J."/>
            <person name="Morgenstern I."/>
            <person name="Morin E."/>
            <person name="Murat C."/>
            <person name="Nagy L.G."/>
            <person name="Nolan M."/>
            <person name="Ohm R.A."/>
            <person name="Patyshakuliyeva A."/>
            <person name="Rokas A."/>
            <person name="Ruiz-Duenas F.J."/>
            <person name="Sabat G."/>
            <person name="Salamov A."/>
            <person name="Samejima M."/>
            <person name="Schmutz J."/>
            <person name="Slot J.C."/>
            <person name="St John F."/>
            <person name="Stenlid J."/>
            <person name="Sun H."/>
            <person name="Sun S."/>
            <person name="Syed K."/>
            <person name="Tsang A."/>
            <person name="Wiebenga A."/>
            <person name="Young D."/>
            <person name="Pisabarro A."/>
            <person name="Eastwood D.C."/>
            <person name="Martin F."/>
            <person name="Cullen D."/>
            <person name="Grigoriev I.V."/>
            <person name="Hibbett D.S."/>
        </authorList>
    </citation>
    <scope>NUCLEOTIDE SEQUENCE [LARGE SCALE GENOMIC DNA]</scope>
    <source>
        <strain evidence="10">RWD-64-598 SS2</strain>
    </source>
</reference>
<dbReference type="RefSeq" id="XP_007765838.1">
    <property type="nucleotide sequence ID" value="XM_007767648.1"/>
</dbReference>
<dbReference type="InterPro" id="IPR045326">
    <property type="entry name" value="ATG17-like_dom"/>
</dbReference>
<feature type="region of interest" description="Disordered" evidence="7">
    <location>
        <begin position="116"/>
        <end position="173"/>
    </location>
</feature>
<dbReference type="GO" id="GO:0000422">
    <property type="term" value="P:autophagy of mitochondrion"/>
    <property type="evidence" value="ECO:0007669"/>
    <property type="project" value="TreeGrafter"/>
</dbReference>
<dbReference type="AlphaFoldDB" id="A0A5M3MZG3"/>
<dbReference type="EMBL" id="JH711575">
    <property type="protein sequence ID" value="EIW84011.1"/>
    <property type="molecule type" value="Genomic_DNA"/>
</dbReference>
<feature type="domain" description="Autophagy protein ATG17-like" evidence="8">
    <location>
        <begin position="28"/>
        <end position="433"/>
    </location>
</feature>
<evidence type="ECO:0000313" key="9">
    <source>
        <dbReference type="EMBL" id="EIW84011.1"/>
    </source>
</evidence>
<proteinExistence type="inferred from homology"/>
<keyword evidence="5" id="KW-0472">Membrane</keyword>
<evidence type="ECO:0000256" key="2">
    <source>
        <dbReference type="ARBA" id="ARBA00013806"/>
    </source>
</evidence>
<dbReference type="GeneID" id="19202800"/>
<sequence length="493" mass="55365">MASPPAPNTPRLDQPPLVSLVLQSKKALQHGEALCSRARETSNASAQCAVDVLALDAKVKWLSDAVIEQLKLAASVAKSIELKRAQLDKQVREWDTIRSRRTSALDDILDSLGSQVVPPDFHQASSDSSLFGSQPSSRSPSPQPSPQPQHSPSATIRDLEMTNGKSRSKRVDRSRWKTLRDFADDKAIEEVLDELDLGRNRLDDVLTSTYDYPETLANAVESIRKALPDTEKAALPSVEGVLNAQEERSMNMARHLEGLAEHYDKMTEALHESEAGEDFSEEDIQDMNRDAEELPKIIQEIEEDIASVHDLYTQLVDAKSSSQVRLDEYKKILDDLDELGDIMAEMLGRQEEIEDETQEHLSALSERLGVIDQLHANYVQYQISFNKLLEETARRRRYVEAVGRIVEGLAKQLESMAQEEHSVRESFNTEHFDHLPADICLFIENPPTRWEIVPMSDNVREVLPEVEADLLMSARERLSGTEQTPLTPIGDSL</sequence>
<dbReference type="SUPFAM" id="SSF58104">
    <property type="entry name" value="Methyl-accepting chemotaxis protein (MCP) signaling domain"/>
    <property type="match status" value="1"/>
</dbReference>
<dbReference type="InterPro" id="IPR007240">
    <property type="entry name" value="Atg17"/>
</dbReference>
<comment type="similarity">
    <text evidence="1 6">Belongs to the ATG17 family.</text>
</comment>
<dbReference type="GO" id="GO:0034727">
    <property type="term" value="P:piecemeal microautophagy of the nucleus"/>
    <property type="evidence" value="ECO:0007669"/>
    <property type="project" value="TreeGrafter"/>
</dbReference>
<evidence type="ECO:0000256" key="7">
    <source>
        <dbReference type="SAM" id="MobiDB-lite"/>
    </source>
</evidence>
<dbReference type="GO" id="GO:0060090">
    <property type="term" value="F:molecular adaptor activity"/>
    <property type="evidence" value="ECO:0007669"/>
    <property type="project" value="TreeGrafter"/>
</dbReference>
<dbReference type="Pfam" id="PF04108">
    <property type="entry name" value="ATG17_like"/>
    <property type="match status" value="1"/>
</dbReference>
<feature type="compositionally biased region" description="Polar residues" evidence="7">
    <location>
        <begin position="123"/>
        <end position="132"/>
    </location>
</feature>
<evidence type="ECO:0000256" key="6">
    <source>
        <dbReference type="RuleBase" id="RU368080"/>
    </source>
</evidence>
<organism evidence="9 10">
    <name type="scientific">Coniophora puteana (strain RWD-64-598)</name>
    <name type="common">Brown rot fungus</name>
    <dbReference type="NCBI Taxonomy" id="741705"/>
    <lineage>
        <taxon>Eukaryota</taxon>
        <taxon>Fungi</taxon>
        <taxon>Dikarya</taxon>
        <taxon>Basidiomycota</taxon>
        <taxon>Agaricomycotina</taxon>
        <taxon>Agaricomycetes</taxon>
        <taxon>Agaricomycetidae</taxon>
        <taxon>Boletales</taxon>
        <taxon>Coniophorineae</taxon>
        <taxon>Coniophoraceae</taxon>
        <taxon>Coniophora</taxon>
    </lineage>
</organism>
<protein>
    <recommendedName>
        <fullName evidence="2 6">Autophagy-related protein 17</fullName>
    </recommendedName>
</protein>
<comment type="caution">
    <text evidence="9">The sequence shown here is derived from an EMBL/GenBank/DDBJ whole genome shotgun (WGS) entry which is preliminary data.</text>
</comment>
<evidence type="ECO:0000256" key="3">
    <source>
        <dbReference type="ARBA" id="ARBA00022490"/>
    </source>
</evidence>
<dbReference type="KEGG" id="cput:CONPUDRAFT_151059"/>
<evidence type="ECO:0000259" key="8">
    <source>
        <dbReference type="Pfam" id="PF04108"/>
    </source>
</evidence>
<dbReference type="OrthoDB" id="1937984at2759"/>
<name>A0A5M3MZG3_CONPW</name>
<dbReference type="PANTHER" id="PTHR28005:SF1">
    <property type="entry name" value="AUTOPHAGY-RELATED PROTEIN 17"/>
    <property type="match status" value="1"/>
</dbReference>
<evidence type="ECO:0000256" key="5">
    <source>
        <dbReference type="ARBA" id="ARBA00023136"/>
    </source>
</evidence>
<dbReference type="PANTHER" id="PTHR28005">
    <property type="entry name" value="AUTOPHAGY-RELATED PROTEIN 17"/>
    <property type="match status" value="1"/>
</dbReference>
<evidence type="ECO:0000256" key="4">
    <source>
        <dbReference type="ARBA" id="ARBA00023006"/>
    </source>
</evidence>
<comment type="subcellular location">
    <subcellularLocation>
        <location evidence="6">Cytoplasm</location>
    </subcellularLocation>
    <subcellularLocation>
        <location evidence="6">Preautophagosomal structure membrane</location>
        <topology evidence="6">Peripheral membrane protein</topology>
    </subcellularLocation>
</comment>
<dbReference type="GO" id="GO:1990316">
    <property type="term" value="C:Atg1/ULK1 kinase complex"/>
    <property type="evidence" value="ECO:0007669"/>
    <property type="project" value="TreeGrafter"/>
</dbReference>
<gene>
    <name evidence="9" type="ORF">CONPUDRAFT_151059</name>
</gene>
<dbReference type="GO" id="GO:0034045">
    <property type="term" value="C:phagophore assembly site membrane"/>
    <property type="evidence" value="ECO:0007669"/>
    <property type="project" value="UniProtKB-SubCell"/>
</dbReference>
<dbReference type="GO" id="GO:0000045">
    <property type="term" value="P:autophagosome assembly"/>
    <property type="evidence" value="ECO:0007669"/>
    <property type="project" value="TreeGrafter"/>
</dbReference>
<accession>A0A5M3MZG3</accession>
<dbReference type="GO" id="GO:0030295">
    <property type="term" value="F:protein kinase activator activity"/>
    <property type="evidence" value="ECO:0007669"/>
    <property type="project" value="TreeGrafter"/>
</dbReference>
<dbReference type="OMA" id="THVWRAN"/>
<evidence type="ECO:0000313" key="10">
    <source>
        <dbReference type="Proteomes" id="UP000053558"/>
    </source>
</evidence>
<evidence type="ECO:0000256" key="1">
    <source>
        <dbReference type="ARBA" id="ARBA00006259"/>
    </source>
</evidence>